<keyword evidence="5" id="KW-0597">Phosphoprotein</keyword>
<dbReference type="GO" id="GO:0005634">
    <property type="term" value="C:nucleus"/>
    <property type="evidence" value="ECO:0007669"/>
    <property type="project" value="UniProtKB-SubCell"/>
</dbReference>
<sequence>MAGHLNHHDQQQQSEDEIDELASIDELDDLDHLPTASTPPHAQLPPFEPTAEYANMANEADTDDWQPQTPPLPPQWQVEVSSLPNLPTTSHLSAQNETRESVPSPDAQLESKTPGPCRFADDTEYRTLETHMPSPSPKSSMAIKQKSQSAPDSPAPTSSEPNVSLPSSPAKAQAQEVEYEPKEEVMDDDVPRKSLFDIEDAEETQRIEEMYALLTATKQEADSDAESDESDAAYEARRQRKLLENQRLLAQLGLGPQAPVEEQESAPPSPSGSNVMLGSPSKPSKDLASPEPEKPKTKSRRRNGHWERKVLKLAEDGTTTTLPLPGTVHDLAYIDVLPVRERARDDYLFFDNFPIRAPTPTPPPTPIEKPRQTRASGSKPKETAPKMKAPRAKLVKTVDAGLTLSGKARQRRSKEEMAELDSKTAYSGTTCHQCRRKSLEPKMYCRQVGYIGELAAMQCVLNYCQGCCSVRYGITEDDDAGEQWDVGNPDWTCPRCRGICNCSLCMHKADMAHHLPQGGPGNRTLTLSSLLKDKSGKMKYRSVKHYLEEAMGVTQIGPKRILAEAEGSDSMRALLADIARLKEEVHIIRQRRRQRAVSRSASLPEDEGAEGYLDLPMDDKPTKRSRSASQGPSVIDVADALVEKNSRPKLTVKLRRPPQPVECTKDSLGATSTLAAIMAWQNSLDAHQSTVSNTGSAKERPSTRSHRLSKKSFEARESHVWIKGAADQYESDSDLDMLGDSAQGQDEEEAEERAASDDSTLTSLSELMSWRQSSPSCGAGVASGEMDEEQQDAHETTVLGASSPLAEDEEEEVTHEQSEETEPQDAPLQALAPPPFEQPFFSPSMQADSTSLEFSTRPTTSYLEPTMPQLSYSADASSASTSSSADFGLATRLASPWITNSGHNPYSAKGQGSLGVVSHFTHQSAHAHVPSQDISERHGQTQAQSHVSAGAGEDEEEEEEDAPLYPTTWPLRSTSSTDSIRSSAATPLPLPPQAALPPPPPPPPHHPTQMFFSPTSAWQHKTRT</sequence>
<dbReference type="InterPro" id="IPR040221">
    <property type="entry name" value="CDCA7/CDA7L"/>
</dbReference>
<organism evidence="12 13">
    <name type="scientific">Pseudomicrostroma glucosiphilum</name>
    <dbReference type="NCBI Taxonomy" id="1684307"/>
    <lineage>
        <taxon>Eukaryota</taxon>
        <taxon>Fungi</taxon>
        <taxon>Dikarya</taxon>
        <taxon>Basidiomycota</taxon>
        <taxon>Ustilaginomycotina</taxon>
        <taxon>Exobasidiomycetes</taxon>
        <taxon>Microstromatales</taxon>
        <taxon>Microstromatales incertae sedis</taxon>
        <taxon>Pseudomicrostroma</taxon>
    </lineage>
</organism>
<evidence type="ECO:0000256" key="2">
    <source>
        <dbReference type="ARBA" id="ARBA00004496"/>
    </source>
</evidence>
<feature type="compositionally biased region" description="Polar residues" evidence="10">
    <location>
        <begin position="145"/>
        <end position="167"/>
    </location>
</feature>
<dbReference type="InterPro" id="IPR018866">
    <property type="entry name" value="Znf-4CXXC_R1"/>
</dbReference>
<dbReference type="Proteomes" id="UP000245942">
    <property type="component" value="Unassembled WGS sequence"/>
</dbReference>
<name>A0A316UAH5_9BASI</name>
<dbReference type="EMBL" id="KZ819323">
    <property type="protein sequence ID" value="PWN22230.1"/>
    <property type="molecule type" value="Genomic_DNA"/>
</dbReference>
<evidence type="ECO:0000256" key="5">
    <source>
        <dbReference type="ARBA" id="ARBA00022553"/>
    </source>
</evidence>
<protein>
    <recommendedName>
        <fullName evidence="11">Zinc-finger domain-containing protein</fullName>
    </recommendedName>
</protein>
<keyword evidence="13" id="KW-1185">Reference proteome</keyword>
<evidence type="ECO:0000256" key="8">
    <source>
        <dbReference type="ARBA" id="ARBA00023163"/>
    </source>
</evidence>
<feature type="compositionally biased region" description="Basic and acidic residues" evidence="10">
    <location>
        <begin position="234"/>
        <end position="244"/>
    </location>
</feature>
<evidence type="ECO:0000256" key="7">
    <source>
        <dbReference type="ARBA" id="ARBA00023015"/>
    </source>
</evidence>
<feature type="region of interest" description="Disordered" evidence="10">
    <location>
        <begin position="731"/>
        <end position="862"/>
    </location>
</feature>
<feature type="compositionally biased region" description="Low complexity" evidence="10">
    <location>
        <begin position="972"/>
        <end position="987"/>
    </location>
</feature>
<evidence type="ECO:0000256" key="3">
    <source>
        <dbReference type="ARBA" id="ARBA00022490"/>
    </source>
</evidence>
<dbReference type="AlphaFoldDB" id="A0A316UAH5"/>
<keyword evidence="4" id="KW-1017">Isopeptide bond</keyword>
<feature type="compositionally biased region" description="Acidic residues" evidence="10">
    <location>
        <begin position="14"/>
        <end position="29"/>
    </location>
</feature>
<feature type="region of interest" description="Disordered" evidence="10">
    <location>
        <begin position="592"/>
        <end position="634"/>
    </location>
</feature>
<feature type="compositionally biased region" description="Acidic residues" evidence="10">
    <location>
        <begin position="806"/>
        <end position="823"/>
    </location>
</feature>
<evidence type="ECO:0000256" key="4">
    <source>
        <dbReference type="ARBA" id="ARBA00022499"/>
    </source>
</evidence>
<dbReference type="PANTHER" id="PTHR31169:SF8">
    <property type="entry name" value="ZINC-FINGER DOMAIN OF MONOAMINE-OXIDASE A REPRESSOR R1 PROTEIN"/>
    <property type="match status" value="1"/>
</dbReference>
<dbReference type="GO" id="GO:0006355">
    <property type="term" value="P:regulation of DNA-templated transcription"/>
    <property type="evidence" value="ECO:0007669"/>
    <property type="project" value="InterPro"/>
</dbReference>
<keyword evidence="3" id="KW-0963">Cytoplasm</keyword>
<evidence type="ECO:0000256" key="6">
    <source>
        <dbReference type="ARBA" id="ARBA00022843"/>
    </source>
</evidence>
<evidence type="ECO:0000313" key="12">
    <source>
        <dbReference type="EMBL" id="PWN22230.1"/>
    </source>
</evidence>
<evidence type="ECO:0000313" key="13">
    <source>
        <dbReference type="Proteomes" id="UP000245942"/>
    </source>
</evidence>
<dbReference type="PANTHER" id="PTHR31169">
    <property type="entry name" value="OS05G0300700 PROTEIN"/>
    <property type="match status" value="1"/>
</dbReference>
<feature type="region of interest" description="Disordered" evidence="10">
    <location>
        <begin position="922"/>
        <end position="1024"/>
    </location>
</feature>
<feature type="compositionally biased region" description="Polar residues" evidence="10">
    <location>
        <begin position="78"/>
        <end position="96"/>
    </location>
</feature>
<feature type="region of interest" description="Disordered" evidence="10">
    <location>
        <begin position="1"/>
        <end position="309"/>
    </location>
</feature>
<reference evidence="12 13" key="1">
    <citation type="journal article" date="2018" name="Mol. Biol. Evol.">
        <title>Broad Genomic Sampling Reveals a Smut Pathogenic Ancestry of the Fungal Clade Ustilaginomycotina.</title>
        <authorList>
            <person name="Kijpornyongpan T."/>
            <person name="Mondo S.J."/>
            <person name="Barry K."/>
            <person name="Sandor L."/>
            <person name="Lee J."/>
            <person name="Lipzen A."/>
            <person name="Pangilinan J."/>
            <person name="LaButti K."/>
            <person name="Hainaut M."/>
            <person name="Henrissat B."/>
            <person name="Grigoriev I.V."/>
            <person name="Spatafora J.W."/>
            <person name="Aime M.C."/>
        </authorList>
    </citation>
    <scope>NUCLEOTIDE SEQUENCE [LARGE SCALE GENOMIC DNA]</scope>
    <source>
        <strain evidence="12 13">MCA 4718</strain>
    </source>
</reference>
<keyword evidence="8" id="KW-0804">Transcription</keyword>
<feature type="compositionally biased region" description="Acidic residues" evidence="10">
    <location>
        <begin position="222"/>
        <end position="232"/>
    </location>
</feature>
<feature type="region of interest" description="Disordered" evidence="10">
    <location>
        <begin position="688"/>
        <end position="715"/>
    </location>
</feature>
<dbReference type="RefSeq" id="XP_025349390.1">
    <property type="nucleotide sequence ID" value="XM_025491909.1"/>
</dbReference>
<keyword evidence="7" id="KW-0805">Transcription regulation</keyword>
<feature type="domain" description="Zinc-finger" evidence="11">
    <location>
        <begin position="426"/>
        <end position="512"/>
    </location>
</feature>
<feature type="region of interest" description="Disordered" evidence="10">
    <location>
        <begin position="353"/>
        <end position="389"/>
    </location>
</feature>
<evidence type="ECO:0000259" key="11">
    <source>
        <dbReference type="Pfam" id="PF10497"/>
    </source>
</evidence>
<feature type="compositionally biased region" description="Pro residues" evidence="10">
    <location>
        <begin position="357"/>
        <end position="367"/>
    </location>
</feature>
<feature type="compositionally biased region" description="Basic and acidic residues" evidence="10">
    <location>
        <begin position="119"/>
        <end position="129"/>
    </location>
</feature>
<feature type="compositionally biased region" description="Acidic residues" evidence="10">
    <location>
        <begin position="952"/>
        <end position="962"/>
    </location>
</feature>
<evidence type="ECO:0000256" key="1">
    <source>
        <dbReference type="ARBA" id="ARBA00004123"/>
    </source>
</evidence>
<dbReference type="GeneID" id="37013643"/>
<comment type="subcellular location">
    <subcellularLocation>
        <location evidence="2">Cytoplasm</location>
    </subcellularLocation>
    <subcellularLocation>
        <location evidence="1">Nucleus</location>
    </subcellularLocation>
</comment>
<feature type="compositionally biased region" description="Polar residues" evidence="10">
    <location>
        <begin position="845"/>
        <end position="862"/>
    </location>
</feature>
<dbReference type="GO" id="GO:0005737">
    <property type="term" value="C:cytoplasm"/>
    <property type="evidence" value="ECO:0007669"/>
    <property type="project" value="UniProtKB-SubCell"/>
</dbReference>
<proteinExistence type="predicted"/>
<keyword evidence="6" id="KW-0832">Ubl conjugation</keyword>
<accession>A0A316UAH5</accession>
<feature type="compositionally biased region" description="Pro residues" evidence="10">
    <location>
        <begin position="988"/>
        <end position="1006"/>
    </location>
</feature>
<evidence type="ECO:0000256" key="10">
    <source>
        <dbReference type="SAM" id="MobiDB-lite"/>
    </source>
</evidence>
<feature type="compositionally biased region" description="Polar residues" evidence="10">
    <location>
        <begin position="1010"/>
        <end position="1024"/>
    </location>
</feature>
<feature type="compositionally biased region" description="Basic and acidic residues" evidence="10">
    <location>
        <begin position="1"/>
        <end position="10"/>
    </location>
</feature>
<dbReference type="OrthoDB" id="298344at2759"/>
<evidence type="ECO:0000256" key="9">
    <source>
        <dbReference type="ARBA" id="ARBA00023242"/>
    </source>
</evidence>
<keyword evidence="9" id="KW-0539">Nucleus</keyword>
<dbReference type="Pfam" id="PF10497">
    <property type="entry name" value="zf-4CXXC_R1"/>
    <property type="match status" value="1"/>
</dbReference>
<gene>
    <name evidence="12" type="ORF">BCV69DRAFT_281239</name>
</gene>
<feature type="compositionally biased region" description="Basic and acidic residues" evidence="10">
    <location>
        <begin position="179"/>
        <end position="196"/>
    </location>
</feature>